<dbReference type="Proteomes" id="UP000271339">
    <property type="component" value="Unassembled WGS sequence"/>
</dbReference>
<accession>A0A3L9Z0T4</accession>
<name>A0A3L9Z0T4_9FLAO</name>
<dbReference type="RefSeq" id="WP_147437229.1">
    <property type="nucleotide sequence ID" value="NZ_REFC01000011.1"/>
</dbReference>
<keyword evidence="1" id="KW-1133">Transmembrane helix</keyword>
<evidence type="ECO:0000256" key="1">
    <source>
        <dbReference type="SAM" id="Phobius"/>
    </source>
</evidence>
<dbReference type="AlphaFoldDB" id="A0A3L9Z0T4"/>
<organism evidence="2 3">
    <name type="scientific">Ulvibacter antarcticus</name>
    <dbReference type="NCBI Taxonomy" id="442714"/>
    <lineage>
        <taxon>Bacteria</taxon>
        <taxon>Pseudomonadati</taxon>
        <taxon>Bacteroidota</taxon>
        <taxon>Flavobacteriia</taxon>
        <taxon>Flavobacteriales</taxon>
        <taxon>Flavobacteriaceae</taxon>
        <taxon>Ulvibacter</taxon>
    </lineage>
</organism>
<evidence type="ECO:0000313" key="3">
    <source>
        <dbReference type="Proteomes" id="UP000271339"/>
    </source>
</evidence>
<proteinExistence type="predicted"/>
<keyword evidence="1" id="KW-0812">Transmembrane</keyword>
<comment type="caution">
    <text evidence="2">The sequence shown here is derived from an EMBL/GenBank/DDBJ whole genome shotgun (WGS) entry which is preliminary data.</text>
</comment>
<gene>
    <name evidence="2" type="ORF">BXY75_0998</name>
</gene>
<keyword evidence="3" id="KW-1185">Reference proteome</keyword>
<dbReference type="OrthoDB" id="1340494at2"/>
<dbReference type="EMBL" id="REFC01000011">
    <property type="protein sequence ID" value="RMA66571.1"/>
    <property type="molecule type" value="Genomic_DNA"/>
</dbReference>
<feature type="transmembrane region" description="Helical" evidence="1">
    <location>
        <begin position="101"/>
        <end position="117"/>
    </location>
</feature>
<protein>
    <submittedName>
        <fullName evidence="2">Uncharacterized protein</fullName>
    </submittedName>
</protein>
<sequence length="219" mass="25616">MKRESNMQYKLLSMVFEKALEEGAPNTKNGLATHIHNTMDEMGLNPPTSRSIGTYHQKLGTKEDYSISREILNEFCKYLEYENYGDFINANSNKSTNEYRFRYVIIVLLAIIGFFIYNTTIKKCMRWDGMQYIKVHCEEENAKPTDPGLLANFRKLEADCRKDFFFNKEGDPKVWYYKVGDNDLELYSSPGVHPVKGNDLRKINEDMIRKHICPTYDND</sequence>
<evidence type="ECO:0000313" key="2">
    <source>
        <dbReference type="EMBL" id="RMA66571.1"/>
    </source>
</evidence>
<reference evidence="2 3" key="1">
    <citation type="submission" date="2018-10" db="EMBL/GenBank/DDBJ databases">
        <title>Genomic Encyclopedia of Archaeal and Bacterial Type Strains, Phase II (KMG-II): from individual species to whole genera.</title>
        <authorList>
            <person name="Goeker M."/>
        </authorList>
    </citation>
    <scope>NUCLEOTIDE SEQUENCE [LARGE SCALE GENOMIC DNA]</scope>
    <source>
        <strain evidence="2 3">DSM 23424</strain>
    </source>
</reference>
<keyword evidence="1" id="KW-0472">Membrane</keyword>